<keyword evidence="2" id="KW-0813">Transport</keyword>
<feature type="transmembrane region" description="Helical" evidence="7">
    <location>
        <begin position="144"/>
        <end position="165"/>
    </location>
</feature>
<evidence type="ECO:0000313" key="8">
    <source>
        <dbReference type="EMBL" id="MFD2158245.1"/>
    </source>
</evidence>
<dbReference type="Pfam" id="PF03825">
    <property type="entry name" value="Nuc_H_symport"/>
    <property type="match status" value="1"/>
</dbReference>
<sequence length="425" mass="46905">MKSFALNTSPTSSLRNIWIGVVFFLISVPPGLWNPALPNILETYNALWVIPYATAVGPLVAIFSSLMFTSLADRRIEAQKLLGILTLSGSLFLWLSFSVLSWGWNPWWYVFMQGCNALISAPMWALLTKIALVNTSDPQKKFPLYRVWGTVGWLFAGVLVSWLHLDASAEAGKIGAFVRLGLGGLCFMLPRTPARGEKASNWKQALGLSAFSLFSNRSLRVYFITATLFAIPLAAHYMYAPQLLKQLAEQPQQSDWASELVRWLLPGPTAQMSLGQMTELVAMLIMSWLGARAKVKPLVIIAMLFGVTRFALYAAAGHYGLISLMWLGVALHGPTYTFFSITGQMFVDRRVSEDMRGQAQALLGLMSTSVGHTTGALSCGLLYQWSNAGKTIIGWTLFWGILSISIVLCFAYFVVGYKQRDAQAS</sequence>
<keyword evidence="5 7" id="KW-1133">Transmembrane helix</keyword>
<evidence type="ECO:0000256" key="3">
    <source>
        <dbReference type="ARBA" id="ARBA00022475"/>
    </source>
</evidence>
<feature type="transmembrane region" description="Helical" evidence="7">
    <location>
        <begin position="12"/>
        <end position="33"/>
    </location>
</feature>
<feature type="transmembrane region" description="Helical" evidence="7">
    <location>
        <begin position="45"/>
        <end position="69"/>
    </location>
</feature>
<comment type="subcellular location">
    <subcellularLocation>
        <location evidence="1">Cell membrane</location>
        <topology evidence="1">Multi-pass membrane protein</topology>
    </subcellularLocation>
</comment>
<keyword evidence="3" id="KW-1003">Cell membrane</keyword>
<evidence type="ECO:0000256" key="1">
    <source>
        <dbReference type="ARBA" id="ARBA00004651"/>
    </source>
</evidence>
<dbReference type="InterPro" id="IPR004740">
    <property type="entry name" value="Nuc_H_symport"/>
</dbReference>
<dbReference type="PANTHER" id="PTHR23522:SF4">
    <property type="entry name" value="NUCLEOSIDE PERMEASE NUPG-RELATED"/>
    <property type="match status" value="1"/>
</dbReference>
<evidence type="ECO:0000256" key="4">
    <source>
        <dbReference type="ARBA" id="ARBA00022692"/>
    </source>
</evidence>
<feature type="transmembrane region" description="Helical" evidence="7">
    <location>
        <begin position="392"/>
        <end position="415"/>
    </location>
</feature>
<feature type="transmembrane region" description="Helical" evidence="7">
    <location>
        <begin position="221"/>
        <end position="239"/>
    </location>
</feature>
<feature type="transmembrane region" description="Helical" evidence="7">
    <location>
        <begin position="322"/>
        <end position="341"/>
    </location>
</feature>
<protein>
    <submittedName>
        <fullName evidence="8">MFS transporter</fullName>
    </submittedName>
</protein>
<feature type="transmembrane region" description="Helical" evidence="7">
    <location>
        <begin position="362"/>
        <end position="386"/>
    </location>
</feature>
<dbReference type="RefSeq" id="WP_377177596.1">
    <property type="nucleotide sequence ID" value="NZ_JBHUJB010000021.1"/>
</dbReference>
<reference evidence="9" key="1">
    <citation type="journal article" date="2019" name="Int. J. Syst. Evol. Microbiol.">
        <title>The Global Catalogue of Microorganisms (GCM) 10K type strain sequencing project: providing services to taxonomists for standard genome sequencing and annotation.</title>
        <authorList>
            <consortium name="The Broad Institute Genomics Platform"/>
            <consortium name="The Broad Institute Genome Sequencing Center for Infectious Disease"/>
            <person name="Wu L."/>
            <person name="Ma J."/>
        </authorList>
    </citation>
    <scope>NUCLEOTIDE SEQUENCE [LARGE SCALE GENOMIC DNA]</scope>
    <source>
        <strain evidence="9">CCUG 57942</strain>
    </source>
</reference>
<evidence type="ECO:0000313" key="9">
    <source>
        <dbReference type="Proteomes" id="UP001597389"/>
    </source>
</evidence>
<proteinExistence type="predicted"/>
<dbReference type="Proteomes" id="UP001597389">
    <property type="component" value="Unassembled WGS sequence"/>
</dbReference>
<organism evidence="8 9">
    <name type="scientific">Rubritalea tangerina</name>
    <dbReference type="NCBI Taxonomy" id="430798"/>
    <lineage>
        <taxon>Bacteria</taxon>
        <taxon>Pseudomonadati</taxon>
        <taxon>Verrucomicrobiota</taxon>
        <taxon>Verrucomicrobiia</taxon>
        <taxon>Verrucomicrobiales</taxon>
        <taxon>Rubritaleaceae</taxon>
        <taxon>Rubritalea</taxon>
    </lineage>
</organism>
<name>A0ABW4Z930_9BACT</name>
<dbReference type="Gene3D" id="1.20.1250.20">
    <property type="entry name" value="MFS general substrate transporter like domains"/>
    <property type="match status" value="2"/>
</dbReference>
<evidence type="ECO:0000256" key="6">
    <source>
        <dbReference type="ARBA" id="ARBA00023136"/>
    </source>
</evidence>
<keyword evidence="9" id="KW-1185">Reference proteome</keyword>
<gene>
    <name evidence="8" type="ORF">ACFSW8_04985</name>
</gene>
<comment type="caution">
    <text evidence="8">The sequence shown here is derived from an EMBL/GenBank/DDBJ whole genome shotgun (WGS) entry which is preliminary data.</text>
</comment>
<feature type="transmembrane region" description="Helical" evidence="7">
    <location>
        <begin position="298"/>
        <end position="316"/>
    </location>
</feature>
<dbReference type="PANTHER" id="PTHR23522">
    <property type="entry name" value="BLL5896 PROTEIN"/>
    <property type="match status" value="1"/>
</dbReference>
<keyword evidence="6 7" id="KW-0472">Membrane</keyword>
<accession>A0ABW4Z930</accession>
<dbReference type="InterPro" id="IPR036259">
    <property type="entry name" value="MFS_trans_sf"/>
</dbReference>
<evidence type="ECO:0000256" key="5">
    <source>
        <dbReference type="ARBA" id="ARBA00022989"/>
    </source>
</evidence>
<evidence type="ECO:0000256" key="2">
    <source>
        <dbReference type="ARBA" id="ARBA00022448"/>
    </source>
</evidence>
<keyword evidence="4 7" id="KW-0812">Transmembrane</keyword>
<dbReference type="EMBL" id="JBHUJB010000021">
    <property type="protein sequence ID" value="MFD2158245.1"/>
    <property type="molecule type" value="Genomic_DNA"/>
</dbReference>
<dbReference type="SUPFAM" id="SSF103473">
    <property type="entry name" value="MFS general substrate transporter"/>
    <property type="match status" value="1"/>
</dbReference>
<evidence type="ECO:0000256" key="7">
    <source>
        <dbReference type="SAM" id="Phobius"/>
    </source>
</evidence>
<feature type="transmembrane region" description="Helical" evidence="7">
    <location>
        <begin position="81"/>
        <end position="104"/>
    </location>
</feature>
<feature type="transmembrane region" description="Helical" evidence="7">
    <location>
        <begin position="273"/>
        <end position="291"/>
    </location>
</feature>